<dbReference type="AlphaFoldDB" id="H2XTA4"/>
<protein>
    <submittedName>
        <fullName evidence="1">Uncharacterized protein</fullName>
    </submittedName>
</protein>
<reference evidence="1" key="2">
    <citation type="journal article" date="2008" name="Genome Biol.">
        <title>Improved genome assembly and evidence-based global gene model set for the chordate Ciona intestinalis: new insight into intron and operon populations.</title>
        <authorList>
            <person name="Satou Y."/>
            <person name="Mineta K."/>
            <person name="Ogasawara M."/>
            <person name="Sasakura Y."/>
            <person name="Shoguchi E."/>
            <person name="Ueno K."/>
            <person name="Yamada L."/>
            <person name="Matsumoto J."/>
            <person name="Wasserscheid J."/>
            <person name="Dewar K."/>
            <person name="Wiley G.B."/>
            <person name="Macmil S.L."/>
            <person name="Roe B.A."/>
            <person name="Zeller R.W."/>
            <person name="Hastings K.E."/>
            <person name="Lemaire P."/>
            <person name="Lindquist E."/>
            <person name="Endo T."/>
            <person name="Hotta K."/>
            <person name="Inaba K."/>
        </authorList>
    </citation>
    <scope>NUCLEOTIDE SEQUENCE [LARGE SCALE GENOMIC DNA]</scope>
    <source>
        <strain evidence="1">wild type</strain>
    </source>
</reference>
<evidence type="ECO:0000313" key="2">
    <source>
        <dbReference type="Proteomes" id="UP000008144"/>
    </source>
</evidence>
<evidence type="ECO:0000313" key="1">
    <source>
        <dbReference type="Ensembl" id="ENSCINP00000032888.1"/>
    </source>
</evidence>
<proteinExistence type="predicted"/>
<dbReference type="InParanoid" id="H2XTA4"/>
<dbReference type="Ensembl" id="ENSCINT00000033848.1">
    <property type="protein sequence ID" value="ENSCINP00000032888.1"/>
    <property type="gene ID" value="ENSCING00000023552.1"/>
</dbReference>
<accession>H2XTA4</accession>
<dbReference type="Proteomes" id="UP000008144">
    <property type="component" value="Chromosome 5"/>
</dbReference>
<dbReference type="HOGENOM" id="CLU_2739264_0_0_1"/>
<keyword evidence="2" id="KW-1185">Reference proteome</keyword>
<name>H2XTA4_CIOIN</name>
<organism evidence="1 2">
    <name type="scientific">Ciona intestinalis</name>
    <name type="common">Transparent sea squirt</name>
    <name type="synonym">Ascidia intestinalis</name>
    <dbReference type="NCBI Taxonomy" id="7719"/>
    <lineage>
        <taxon>Eukaryota</taxon>
        <taxon>Metazoa</taxon>
        <taxon>Chordata</taxon>
        <taxon>Tunicata</taxon>
        <taxon>Ascidiacea</taxon>
        <taxon>Phlebobranchia</taxon>
        <taxon>Cionidae</taxon>
        <taxon>Ciona</taxon>
    </lineage>
</organism>
<reference evidence="2" key="1">
    <citation type="journal article" date="2002" name="Science">
        <title>The draft genome of Ciona intestinalis: insights into chordate and vertebrate origins.</title>
        <authorList>
            <person name="Dehal P."/>
            <person name="Satou Y."/>
            <person name="Campbell R.K."/>
            <person name="Chapman J."/>
            <person name="Degnan B."/>
            <person name="De Tomaso A."/>
            <person name="Davidson B."/>
            <person name="Di Gregorio A."/>
            <person name="Gelpke M."/>
            <person name="Goodstein D.M."/>
            <person name="Harafuji N."/>
            <person name="Hastings K.E."/>
            <person name="Ho I."/>
            <person name="Hotta K."/>
            <person name="Huang W."/>
            <person name="Kawashima T."/>
            <person name="Lemaire P."/>
            <person name="Martinez D."/>
            <person name="Meinertzhagen I.A."/>
            <person name="Necula S."/>
            <person name="Nonaka M."/>
            <person name="Putnam N."/>
            <person name="Rash S."/>
            <person name="Saiga H."/>
            <person name="Satake M."/>
            <person name="Terry A."/>
            <person name="Yamada L."/>
            <person name="Wang H.G."/>
            <person name="Awazu S."/>
            <person name="Azumi K."/>
            <person name="Boore J."/>
            <person name="Branno M."/>
            <person name="Chin-Bow S."/>
            <person name="DeSantis R."/>
            <person name="Doyle S."/>
            <person name="Francino P."/>
            <person name="Keys D.N."/>
            <person name="Haga S."/>
            <person name="Hayashi H."/>
            <person name="Hino K."/>
            <person name="Imai K.S."/>
            <person name="Inaba K."/>
            <person name="Kano S."/>
            <person name="Kobayashi K."/>
            <person name="Kobayashi M."/>
            <person name="Lee B.I."/>
            <person name="Makabe K.W."/>
            <person name="Manohar C."/>
            <person name="Matassi G."/>
            <person name="Medina M."/>
            <person name="Mochizuki Y."/>
            <person name="Mount S."/>
            <person name="Morishita T."/>
            <person name="Miura S."/>
            <person name="Nakayama A."/>
            <person name="Nishizaka S."/>
            <person name="Nomoto H."/>
            <person name="Ohta F."/>
            <person name="Oishi K."/>
            <person name="Rigoutsos I."/>
            <person name="Sano M."/>
            <person name="Sasaki A."/>
            <person name="Sasakura Y."/>
            <person name="Shoguchi E."/>
            <person name="Shin-i T."/>
            <person name="Spagnuolo A."/>
            <person name="Stainier D."/>
            <person name="Suzuki M.M."/>
            <person name="Tassy O."/>
            <person name="Takatori N."/>
            <person name="Tokuoka M."/>
            <person name="Yagi K."/>
            <person name="Yoshizaki F."/>
            <person name="Wada S."/>
            <person name="Zhang C."/>
            <person name="Hyatt P.D."/>
            <person name="Larimer F."/>
            <person name="Detter C."/>
            <person name="Doggett N."/>
            <person name="Glavina T."/>
            <person name="Hawkins T."/>
            <person name="Richardson P."/>
            <person name="Lucas S."/>
            <person name="Kohara Y."/>
            <person name="Levine M."/>
            <person name="Satoh N."/>
            <person name="Rokhsar D.S."/>
        </authorList>
    </citation>
    <scope>NUCLEOTIDE SEQUENCE [LARGE SCALE GENOMIC DNA]</scope>
</reference>
<reference evidence="1" key="3">
    <citation type="submission" date="2025-08" db="UniProtKB">
        <authorList>
            <consortium name="Ensembl"/>
        </authorList>
    </citation>
    <scope>IDENTIFICATION</scope>
</reference>
<reference evidence="1" key="4">
    <citation type="submission" date="2025-09" db="UniProtKB">
        <authorList>
            <consortium name="Ensembl"/>
        </authorList>
    </citation>
    <scope>IDENTIFICATION</scope>
</reference>
<sequence length="71" mass="8083">MDSYHQAAEMKHLHPMKEADPPFPCSLSCIQCEEDFPTLLSLLKNRCAIHPALIHTNIQSRPTTTITKHIM</sequence>
<dbReference type="EMBL" id="EAAA01002052">
    <property type="status" value="NOT_ANNOTATED_CDS"/>
    <property type="molecule type" value="Genomic_DNA"/>
</dbReference>